<protein>
    <submittedName>
        <fullName evidence="3">Uncharacterized protein</fullName>
    </submittedName>
</protein>
<reference evidence="3 4" key="1">
    <citation type="journal article" date="2016" name="Mol. Biol. Evol.">
        <title>Genome-Wide Survey of Gut Fungi (Harpellales) Reveals the First Horizontally Transferred Ubiquitin Gene from a Mosquito Host.</title>
        <authorList>
            <person name="Wang Y."/>
            <person name="White M.M."/>
            <person name="Kvist S."/>
            <person name="Moncalvo J.M."/>
        </authorList>
    </citation>
    <scope>NUCLEOTIDE SEQUENCE [LARGE SCALE GENOMIC DNA]</scope>
    <source>
        <strain evidence="3 4">ALG-7-W6</strain>
    </source>
</reference>
<evidence type="ECO:0000313" key="2">
    <source>
        <dbReference type="EMBL" id="OLY79107.1"/>
    </source>
</evidence>
<evidence type="ECO:0000313" key="3">
    <source>
        <dbReference type="EMBL" id="OLY80690.1"/>
    </source>
</evidence>
<evidence type="ECO:0000313" key="1">
    <source>
        <dbReference type="EMBL" id="OLY78197.1"/>
    </source>
</evidence>
<proteinExistence type="predicted"/>
<dbReference type="AlphaFoldDB" id="A0A1R0GUW2"/>
<sequence>MIVSAGIPALAAKVAPIALAL</sequence>
<accession>A0A1R0GUW2</accession>
<organism evidence="3 4">
    <name type="scientific">Smittium mucronatum</name>
    <dbReference type="NCBI Taxonomy" id="133383"/>
    <lineage>
        <taxon>Eukaryota</taxon>
        <taxon>Fungi</taxon>
        <taxon>Fungi incertae sedis</taxon>
        <taxon>Zoopagomycota</taxon>
        <taxon>Kickxellomycotina</taxon>
        <taxon>Harpellomycetes</taxon>
        <taxon>Harpellales</taxon>
        <taxon>Legeriomycetaceae</taxon>
        <taxon>Smittium</taxon>
    </lineage>
</organism>
<dbReference type="EMBL" id="LSSL01004962">
    <property type="protein sequence ID" value="OLY79107.1"/>
    <property type="molecule type" value="Genomic_DNA"/>
</dbReference>
<name>A0A1R0GUW2_9FUNG</name>
<reference evidence="3" key="2">
    <citation type="submission" date="2017-01" db="EMBL/GenBank/DDBJ databases">
        <authorList>
            <person name="Mah S.A."/>
            <person name="Swanson W.J."/>
            <person name="Moy G.W."/>
            <person name="Vacquier V.D."/>
        </authorList>
    </citation>
    <scope>NUCLEOTIDE SEQUENCE</scope>
    <source>
        <strain evidence="3">ALG-7-W6</strain>
    </source>
</reference>
<evidence type="ECO:0000313" key="4">
    <source>
        <dbReference type="Proteomes" id="UP000187455"/>
    </source>
</evidence>
<comment type="caution">
    <text evidence="3">The sequence shown here is derived from an EMBL/GenBank/DDBJ whole genome shotgun (WGS) entry which is preliminary data.</text>
</comment>
<gene>
    <name evidence="3" type="ORF">AYI68_g5210</name>
    <name evidence="2" type="ORF">AYI68_g6832</name>
    <name evidence="1" type="ORF">AYI68_g7757</name>
</gene>
<keyword evidence="4" id="KW-1185">Reference proteome</keyword>
<dbReference type="EMBL" id="LSSL01007010">
    <property type="protein sequence ID" value="OLY78197.1"/>
    <property type="molecule type" value="Genomic_DNA"/>
</dbReference>
<dbReference type="Proteomes" id="UP000187455">
    <property type="component" value="Unassembled WGS sequence"/>
</dbReference>
<dbReference type="EMBL" id="LSSL01003242">
    <property type="protein sequence ID" value="OLY80690.1"/>
    <property type="molecule type" value="Genomic_DNA"/>
</dbReference>
<feature type="non-terminal residue" evidence="3">
    <location>
        <position position="21"/>
    </location>
</feature>